<evidence type="ECO:0000313" key="2">
    <source>
        <dbReference type="Proteomes" id="UP001732700"/>
    </source>
</evidence>
<sequence length="1018" mass="115547">MVECSCIGICVGIVLMLAWVSIKCVDHGIVVVIMLGMARIVHVHHVDKDAFLRGNIEPDPDELDLVFERTPTYAEVLEQLRIELKWMDPKDDIELEGRHNVGLGMHVRWKTMRIFSEARWLAYKEVVAESLDKALELFATKKVGSSLSLDLNRMASPLRTMSPAPVDQELRREPPLTQTLSPISRHQDDDCGGEDEDDNDDVELHDNNIGDLEKYITQDDMDHDLPYSRGYASDSDDDGPEEEVDEEGFTAREAEIHHTVLGRDHRVPLFRDLSLADEAMVDGGKGIVLGPRTSSYRDGNEVNSGFCKGSRFRTLLEFKQWIKDFSVKHHRPYTVVHSDIKKRYTVKCEEEGCPWIVRARPFKGGPEWHISSCVSTHMCRGPVLDGKDAKNEHRQLTSEFLAYRLSNDIASFPIMTIKQVIEFVKALFHYEVKYGKAWKAKQAAFKMLYGDWEESYNRIPRLLLAMANANPGMVHVVEPYGNKTRVVNGKNVRVFGRAFWGFEQCVRAFEHCRPVISVDGTFMTGQFKGTILIAIANDANNRLIPLAFALVEAESNDNWEWFFYLLRTKILTPQREICVISDRHQGILNAVMIDIPGHAPLHHRWCMRHFCSNFYRACKSKDLSDDLQDCCLAFTERRFSNLYNKLLVNKELNAGGREWLNRNIEHMGKWARAFDDGGRRYGQMTSNMAEAFNKLLKGVRALPVTAIVRYTFDMMNEYFLKYSHETDRHIAGDNKNNYKYKFPPKVDDWMQFQTRKADSQVVTEYDNDELIYQVTEPGGTTADGVQHGGRAFKVSLKTYDIWITIIRSRCERLSSLLRLLRRHGLLDFIHTWTNHNGRSTMEFNYGPIRNGRLLDVEDARQSVLGATWTDGDVVVVGNRATTNSKSLVREPGVEHAMVKGTMQESVLKGKEQKEVVANQVVANKLQVNQVVANKLQANQVVANKLQANQGLANQVVANLGLANMLQANQGLANQVVANLGLANMLQANQGLANQGLAKEVDNLGYEEEEGVVDLIPLV</sequence>
<keyword evidence="2" id="KW-1185">Reference proteome</keyword>
<reference evidence="1" key="2">
    <citation type="submission" date="2025-09" db="UniProtKB">
        <authorList>
            <consortium name="EnsemblPlants"/>
        </authorList>
    </citation>
    <scope>IDENTIFICATION</scope>
</reference>
<reference evidence="1" key="1">
    <citation type="submission" date="2021-05" db="EMBL/GenBank/DDBJ databases">
        <authorList>
            <person name="Scholz U."/>
            <person name="Mascher M."/>
            <person name="Fiebig A."/>
        </authorList>
    </citation>
    <scope>NUCLEOTIDE SEQUENCE [LARGE SCALE GENOMIC DNA]</scope>
</reference>
<dbReference type="EnsemblPlants" id="AVESA.00010b.r2.5AG0858850.1">
    <property type="protein sequence ID" value="AVESA.00010b.r2.5AG0858850.1.CDS"/>
    <property type="gene ID" value="AVESA.00010b.r2.5AG0858850"/>
</dbReference>
<proteinExistence type="predicted"/>
<organism evidence="1 2">
    <name type="scientific">Avena sativa</name>
    <name type="common">Oat</name>
    <dbReference type="NCBI Taxonomy" id="4498"/>
    <lineage>
        <taxon>Eukaryota</taxon>
        <taxon>Viridiplantae</taxon>
        <taxon>Streptophyta</taxon>
        <taxon>Embryophyta</taxon>
        <taxon>Tracheophyta</taxon>
        <taxon>Spermatophyta</taxon>
        <taxon>Magnoliopsida</taxon>
        <taxon>Liliopsida</taxon>
        <taxon>Poales</taxon>
        <taxon>Poaceae</taxon>
        <taxon>BOP clade</taxon>
        <taxon>Pooideae</taxon>
        <taxon>Poodae</taxon>
        <taxon>Poeae</taxon>
        <taxon>Poeae Chloroplast Group 1 (Aveneae type)</taxon>
        <taxon>Aveninae</taxon>
        <taxon>Avena</taxon>
    </lineage>
</organism>
<protein>
    <submittedName>
        <fullName evidence="1">Uncharacterized protein</fullName>
    </submittedName>
</protein>
<accession>A0ACD5XVA8</accession>
<dbReference type="Proteomes" id="UP001732700">
    <property type="component" value="Chromosome 5A"/>
</dbReference>
<name>A0ACD5XVA8_AVESA</name>
<evidence type="ECO:0000313" key="1">
    <source>
        <dbReference type="EnsemblPlants" id="AVESA.00010b.r2.5AG0858850.1.CDS"/>
    </source>
</evidence>